<dbReference type="RefSeq" id="WP_135683536.1">
    <property type="nucleotide sequence ID" value="NZ_RQGT01000003.1"/>
</dbReference>
<keyword evidence="4" id="KW-1185">Reference proteome</keyword>
<evidence type="ECO:0000313" key="4">
    <source>
        <dbReference type="Proteomes" id="UP000297422"/>
    </source>
</evidence>
<keyword evidence="2" id="KW-0472">Membrane</keyword>
<dbReference type="InterPro" id="IPR030885">
    <property type="entry name" value="Lepto_longest"/>
</dbReference>
<sequence>MKQVISPFSGPSSHSFPFFSDTSSTGRSHFIEKPSSVYFNRLFDRKKFFSPFLKRATSCLLLVTFFFTFILPISEFSSLRAQSVPQLNSTRAFTNADLQPYVDAGRLQLDQSSFMNTVNAGEQAVEAAWEAAVDAEINAIVNSVTSSDPVNDVSVYQQAVRAQLELQKQQAKSQWLADASAYIQTELQSFLNVLSQTTSTNVASSNATSVSSIDPTVQATTATPASQQVSPAQAAQNYYQGAQTWDAKWQDLLAKQAAWEQNSFTSIQNGLTQWDQAIAGLQNDKQAYLNGIDATKAQWLANQQLIQNAENGIRTTLQNTLNGIRSQENQLKSTIAGDPILNSSFGDIDSLLASLQDSLDQHASLDTLAQSLGNFFQNQQSYADSKVAYWNTAKWQDGYATQIVNFSQQVGTDSVSCTNDFGANGCSNIVQGNRGIYYQSNGTVLGWSADSSSLIYQADVTSSVAQGSYSSSATHEDDHYTYQCFSGADFGGTCTNGHGGYRLNGEYCGNEWLFCGYTQVNNMDQKYTFTVNGNFNTSQIQDNNNIRNAILGTYNLAFSSSPDAAQAASSVSPILQGTQVYLGGTLLTSSNWFSLLGSTNQVEIQSKYKYADAAMQGNQDFWSGMSAQFSSLANTFLSLVNPLRDWESRSNQYAQEYNSKLQELDLAKQTTSQNYDDQISQMKAARDAWITSVYGYQISGYDGALDNPDSQYRQGEQAWADEIQLFQQVELNWYLSAKDTLQQALSDPQSGEEQFQTNAINQTNSLESLITNSETNTAQLYNTAVGLWDSYQYAASGNLVDQAILNKQNESLWNTQGAALSQSLADSFGRSQAYGTAALDASNRINGIITAMLGQPAQIVDNTELQSLQNQATLYGQKQTFWQNEISGANGGFDFNGKANSNQSLIDQYTAVRADITIATNLQSETVDQEKTFLNQASEYFNKSEKYLNLSATAESEGKFDEAAYYMKLSSDQKNQAMSFLKGKYSTLGDTITTEVSARGLSSTRNSFLDYRDSLLHKNFKNSQDIAKQIKDEKNNVDGIIGAGQSYDQIQVMLQSAKNLIQQGSENKGAIESLLSYSQELASRDIGGSLLDGLTEMISSIESNIPSDISSDFVAQQIAASQKEMEEKQSGVDELLSHMSSLLTNDNDLQALQTLMQGGAQSLNFAANSAVSQYLDQYSQKLQKENEERSASLQKNLFDSLTNGDEYKYLREAGYTFRLDGDRISGYRQIQSGDVAIDGNAMKDASYSAVLEYQYIQIQTKFNPGNLRVDSLNLDSLNSATFNASMVENVRDYLNSMQSQMEGMFAQFSDKKAELEQSFTQNQEIKEFQENEYKENKKETLANFQALDPSFKDNFQPTMGQTKDYHAQSGSYGFEEGSAQSQGSRLRSSFDGLGTGDKVYAGTRDLKGTVNVKGIPVEINYGKQDLLVLSSFSLDALGYDFKLKGAGATFAQDQIATVNQKYSNYLKDVEKRIEDQAKANDAEKESKGFIFTLMNGMNGGSGSIGQRFTQAVKSEVQSRMTGAIAEATGLPASFVGALVGGGSFKDAVKAFEKATINSAISEATGIPEWLISSQMDKMGKPKEQWYQSQTFQMVTTVVAVVAAPFTGGASLAVAMAVNASIGAAQGAAGGGLQGAVMGAAGGVISTYTRDFGVNVNLSYSKENGFGASVAVGIGPAAVSVGVSEHGGAQVGVGFQYGKFNGGLNYNSKTKDLSGNLGISSDTGANMALSYSQQSGVGGNIGYNHDSGVGGNVSWSEKDGFGGGLSYASTQNETKTNSMAGTGANIAWSEKGGTTVNITAASGKGGKNNVSQYGAGGATAGSWSSEGGFKMNTNFLQDKFTQDYLADHEEHRQAVEQLQLQGFSKDQASAIVDARSAQSESRAAQERNNQQQGADAIAGLG</sequence>
<feature type="transmembrane region" description="Helical" evidence="2">
    <location>
        <begin position="52"/>
        <end position="73"/>
    </location>
</feature>
<dbReference type="Proteomes" id="UP000297422">
    <property type="component" value="Unassembled WGS sequence"/>
</dbReference>
<gene>
    <name evidence="3" type="ORF">EHQ90_00390</name>
</gene>
<reference evidence="4" key="1">
    <citation type="journal article" date="2019" name="PLoS Negl. Trop. Dis.">
        <title>Revisiting the worldwide diversity of Leptospira species in the environment.</title>
        <authorList>
            <person name="Vincent A.T."/>
            <person name="Schiettekatte O."/>
            <person name="Bourhy P."/>
            <person name="Veyrier F.J."/>
            <person name="Picardeau M."/>
        </authorList>
    </citation>
    <scope>NUCLEOTIDE SEQUENCE [LARGE SCALE GENOMIC DNA]</scope>
    <source>
        <strain evidence="4">201702407</strain>
    </source>
</reference>
<dbReference type="EMBL" id="RQGT01000003">
    <property type="protein sequence ID" value="TGM22828.1"/>
    <property type="molecule type" value="Genomic_DNA"/>
</dbReference>
<feature type="region of interest" description="Disordered" evidence="1">
    <location>
        <begin position="1870"/>
        <end position="1900"/>
    </location>
</feature>
<keyword evidence="2" id="KW-0812">Transmembrane</keyword>
<accession>A0ABY2NFG2</accession>
<proteinExistence type="predicted"/>
<feature type="non-terminal residue" evidence="3">
    <location>
        <position position="1900"/>
    </location>
</feature>
<comment type="caution">
    <text evidence="3">The sequence shown here is derived from an EMBL/GenBank/DDBJ whole genome shotgun (WGS) entry which is preliminary data.</text>
</comment>
<keyword evidence="2" id="KW-1133">Transmembrane helix</keyword>
<organism evidence="3 4">
    <name type="scientific">Leptospira stimsonii</name>
    <dbReference type="NCBI Taxonomy" id="2202203"/>
    <lineage>
        <taxon>Bacteria</taxon>
        <taxon>Pseudomonadati</taxon>
        <taxon>Spirochaetota</taxon>
        <taxon>Spirochaetia</taxon>
        <taxon>Leptospirales</taxon>
        <taxon>Leptospiraceae</taxon>
        <taxon>Leptospira</taxon>
    </lineage>
</organism>
<protein>
    <submittedName>
        <fullName evidence="3">TIGR04388 family protein</fullName>
    </submittedName>
</protein>
<dbReference type="NCBIfam" id="TIGR04388">
    <property type="entry name" value="Lepto_longest"/>
    <property type="match status" value="1"/>
</dbReference>
<evidence type="ECO:0000313" key="3">
    <source>
        <dbReference type="EMBL" id="TGM22828.1"/>
    </source>
</evidence>
<evidence type="ECO:0000256" key="1">
    <source>
        <dbReference type="SAM" id="MobiDB-lite"/>
    </source>
</evidence>
<evidence type="ECO:0000256" key="2">
    <source>
        <dbReference type="SAM" id="Phobius"/>
    </source>
</evidence>
<name>A0ABY2NFG2_9LEPT</name>